<comment type="caution">
    <text evidence="2">The sequence shown here is derived from an EMBL/GenBank/DDBJ whole genome shotgun (WGS) entry which is preliminary data.</text>
</comment>
<dbReference type="VEuPathDB" id="FungiDB:VP01_620g8"/>
<keyword evidence="1" id="KW-1133">Transmembrane helix</keyword>
<reference evidence="2 3" key="1">
    <citation type="submission" date="2015-08" db="EMBL/GenBank/DDBJ databases">
        <title>Next Generation Sequencing and Analysis of the Genome of Puccinia sorghi L Schw, the Causal Agent of Maize Common Rust.</title>
        <authorList>
            <person name="Rochi L."/>
            <person name="Burguener G."/>
            <person name="Darino M."/>
            <person name="Turjanski A."/>
            <person name="Kreff E."/>
            <person name="Dieguez M.J."/>
            <person name="Sacco F."/>
        </authorList>
    </citation>
    <scope>NUCLEOTIDE SEQUENCE [LARGE SCALE GENOMIC DNA]</scope>
    <source>
        <strain evidence="2 3">RO10H11247</strain>
    </source>
</reference>
<dbReference type="EMBL" id="LAVV01011508">
    <property type="protein sequence ID" value="KNZ47703.1"/>
    <property type="molecule type" value="Genomic_DNA"/>
</dbReference>
<keyword evidence="1" id="KW-0812">Transmembrane</keyword>
<evidence type="ECO:0000256" key="1">
    <source>
        <dbReference type="SAM" id="Phobius"/>
    </source>
</evidence>
<accession>A0A0L6UGP2</accession>
<feature type="transmembrane region" description="Helical" evidence="1">
    <location>
        <begin position="12"/>
        <end position="43"/>
    </location>
</feature>
<dbReference type="STRING" id="27349.A0A0L6UGP2"/>
<proteinExistence type="predicted"/>
<evidence type="ECO:0000313" key="2">
    <source>
        <dbReference type="EMBL" id="KNZ47703.1"/>
    </source>
</evidence>
<keyword evidence="1" id="KW-0472">Membrane</keyword>
<organism evidence="2 3">
    <name type="scientific">Puccinia sorghi</name>
    <dbReference type="NCBI Taxonomy" id="27349"/>
    <lineage>
        <taxon>Eukaryota</taxon>
        <taxon>Fungi</taxon>
        <taxon>Dikarya</taxon>
        <taxon>Basidiomycota</taxon>
        <taxon>Pucciniomycotina</taxon>
        <taxon>Pucciniomycetes</taxon>
        <taxon>Pucciniales</taxon>
        <taxon>Pucciniaceae</taxon>
        <taxon>Puccinia</taxon>
    </lineage>
</organism>
<sequence>MARSTPSSTTDVLLYFLAVFVPPASVFIKLGWIPGVIHAWWIVSKYPDPQPVLHNSIPNHYGAVPPK</sequence>
<dbReference type="Proteomes" id="UP000037035">
    <property type="component" value="Unassembled WGS sequence"/>
</dbReference>
<evidence type="ECO:0000313" key="3">
    <source>
        <dbReference type="Proteomes" id="UP000037035"/>
    </source>
</evidence>
<evidence type="ECO:0008006" key="4">
    <source>
        <dbReference type="Google" id="ProtNLM"/>
    </source>
</evidence>
<protein>
    <recommendedName>
        <fullName evidence="4">Stress response RCI peptide</fullName>
    </recommendedName>
</protein>
<dbReference type="AlphaFoldDB" id="A0A0L6UGP2"/>
<keyword evidence="3" id="KW-1185">Reference proteome</keyword>
<name>A0A0L6UGP2_9BASI</name>
<dbReference type="OrthoDB" id="2802411at2759"/>
<gene>
    <name evidence="2" type="ORF">VP01_620g8</name>
</gene>